<evidence type="ECO:0000313" key="13">
    <source>
        <dbReference type="Proteomes" id="UP000187344"/>
    </source>
</evidence>
<comment type="similarity">
    <text evidence="4 10">Belongs to the NAD(P)-dependent epimerase/dehydratase family.</text>
</comment>
<gene>
    <name evidence="12" type="ORF">PEB0149_003670</name>
</gene>
<comment type="pathway">
    <text evidence="3 10">Carbohydrate metabolism; galactose metabolism.</text>
</comment>
<dbReference type="RefSeq" id="WP_075870778.1">
    <property type="nucleotide sequence ID" value="NZ_CALYQA010000003.1"/>
</dbReference>
<evidence type="ECO:0000256" key="2">
    <source>
        <dbReference type="ARBA" id="ARBA00001911"/>
    </source>
</evidence>
<feature type="domain" description="NAD-dependent epimerase/dehydratase" evidence="11">
    <location>
        <begin position="3"/>
        <end position="260"/>
    </location>
</feature>
<dbReference type="OrthoDB" id="9801785at2"/>
<dbReference type="GO" id="GO:0005829">
    <property type="term" value="C:cytosol"/>
    <property type="evidence" value="ECO:0007669"/>
    <property type="project" value="TreeGrafter"/>
</dbReference>
<dbReference type="EC" id="5.1.3.2" evidence="5 10"/>
<evidence type="ECO:0000256" key="8">
    <source>
        <dbReference type="ARBA" id="ARBA00023144"/>
    </source>
</evidence>
<comment type="caution">
    <text evidence="12">The sequence shown here is derived from an EMBL/GenBank/DDBJ whole genome shotgun (WGS) entry which is preliminary data.</text>
</comment>
<keyword evidence="13" id="KW-1185">Reference proteome</keyword>
<dbReference type="AlphaFoldDB" id="A0A1R0F7L1"/>
<evidence type="ECO:0000256" key="3">
    <source>
        <dbReference type="ARBA" id="ARBA00004947"/>
    </source>
</evidence>
<evidence type="ECO:0000313" key="12">
    <source>
        <dbReference type="EMBL" id="OLY42951.1"/>
    </source>
</evidence>
<dbReference type="InterPro" id="IPR001509">
    <property type="entry name" value="Epimerase_deHydtase"/>
</dbReference>
<keyword evidence="9 10" id="KW-0413">Isomerase</keyword>
<dbReference type="NCBIfam" id="NF007956">
    <property type="entry name" value="PRK10675.1"/>
    <property type="match status" value="1"/>
</dbReference>
<keyword evidence="7 10" id="KW-0520">NAD</keyword>
<keyword evidence="8" id="KW-0299">Galactose metabolism</keyword>
<evidence type="ECO:0000256" key="7">
    <source>
        <dbReference type="ARBA" id="ARBA00023027"/>
    </source>
</evidence>
<dbReference type="Gene3D" id="3.40.50.720">
    <property type="entry name" value="NAD(P)-binding Rossmann-like Domain"/>
    <property type="match status" value="1"/>
</dbReference>
<dbReference type="UniPathway" id="UPA00214"/>
<dbReference type="Gene3D" id="3.90.25.10">
    <property type="entry name" value="UDP-galactose 4-epimerase, domain 1"/>
    <property type="match status" value="1"/>
</dbReference>
<protein>
    <recommendedName>
        <fullName evidence="6 10">UDP-glucose 4-epimerase</fullName>
        <ecNumber evidence="5 10">5.1.3.2</ecNumber>
    </recommendedName>
</protein>
<evidence type="ECO:0000256" key="10">
    <source>
        <dbReference type="RuleBase" id="RU366046"/>
    </source>
</evidence>
<dbReference type="Pfam" id="PF01370">
    <property type="entry name" value="Epimerase"/>
    <property type="match status" value="1"/>
</dbReference>
<dbReference type="InterPro" id="IPR036291">
    <property type="entry name" value="NAD(P)-bd_dom_sf"/>
</dbReference>
<keyword evidence="10" id="KW-0119">Carbohydrate metabolism</keyword>
<comment type="subunit">
    <text evidence="10">Homodimer.</text>
</comment>
<dbReference type="GO" id="GO:0006012">
    <property type="term" value="P:galactose metabolic process"/>
    <property type="evidence" value="ECO:0007669"/>
    <property type="project" value="UniProtKB-UniPathway"/>
</dbReference>
<proteinExistence type="inferred from homology"/>
<sequence length="335" mass="37549">MNILVTGGAGYIGSHCCVALIKAGYRVIILDNFGNSHPEVLRRIEKITGRAPINESGDVRDRSFVEYVLDHHKCEAVIHFAGLKSVAESEKQPDLYYDCNVVGSLRLLQAMKSTGVKKMVFSSTATVYGVPKYLPYDERHPLNPVSVYGRTKLTVENMLRDFYASDPTWAFSILRYFNPVGADESGLIGEEPKGIPNNLMPIIAQVASGRRDKVMIWGNDYDTEDGTGVRDYIHVSDLAEGHLRALKTLDHPGCDVINLGRGRGYSVMDVIKAFEHISNKKIKYEVGPRRPGDIGEFFANPSTAFEKLHWRAEKDLEKMCADMWNFQVKNPNGYK</sequence>
<dbReference type="SUPFAM" id="SSF51735">
    <property type="entry name" value="NAD(P)-binding Rossmann-fold domains"/>
    <property type="match status" value="1"/>
</dbReference>
<evidence type="ECO:0000256" key="5">
    <source>
        <dbReference type="ARBA" id="ARBA00013189"/>
    </source>
</evidence>
<organism evidence="12 13">
    <name type="scientific">Bartonella apis</name>
    <dbReference type="NCBI Taxonomy" id="1686310"/>
    <lineage>
        <taxon>Bacteria</taxon>
        <taxon>Pseudomonadati</taxon>
        <taxon>Pseudomonadota</taxon>
        <taxon>Alphaproteobacteria</taxon>
        <taxon>Hyphomicrobiales</taxon>
        <taxon>Bartonellaceae</taxon>
        <taxon>Bartonella</taxon>
    </lineage>
</organism>
<dbReference type="PANTHER" id="PTHR43725">
    <property type="entry name" value="UDP-GLUCOSE 4-EPIMERASE"/>
    <property type="match status" value="1"/>
</dbReference>
<reference evidence="12 13" key="1">
    <citation type="submission" date="2016-12" db="EMBL/GenBank/DDBJ databases">
        <title>Comparative genomics of Bartonella apis.</title>
        <authorList>
            <person name="Engel P."/>
        </authorList>
    </citation>
    <scope>NUCLEOTIDE SEQUENCE [LARGE SCALE GENOMIC DNA]</scope>
    <source>
        <strain evidence="12 13">PEB0149</strain>
    </source>
</reference>
<evidence type="ECO:0000256" key="4">
    <source>
        <dbReference type="ARBA" id="ARBA00007637"/>
    </source>
</evidence>
<accession>A0A1R0F7L1</accession>
<dbReference type="NCBIfam" id="TIGR01179">
    <property type="entry name" value="galE"/>
    <property type="match status" value="1"/>
</dbReference>
<dbReference type="EMBL" id="LXYT01000003">
    <property type="protein sequence ID" value="OLY42951.1"/>
    <property type="molecule type" value="Genomic_DNA"/>
</dbReference>
<dbReference type="InterPro" id="IPR005886">
    <property type="entry name" value="UDP_G4E"/>
</dbReference>
<dbReference type="Proteomes" id="UP000187344">
    <property type="component" value="Unassembled WGS sequence"/>
</dbReference>
<dbReference type="PANTHER" id="PTHR43725:SF47">
    <property type="entry name" value="UDP-GLUCOSE 4-EPIMERASE"/>
    <property type="match status" value="1"/>
</dbReference>
<comment type="cofactor">
    <cofactor evidence="2 10">
        <name>NAD(+)</name>
        <dbReference type="ChEBI" id="CHEBI:57540"/>
    </cofactor>
</comment>
<dbReference type="CDD" id="cd05247">
    <property type="entry name" value="UDP_G4E_1_SDR_e"/>
    <property type="match status" value="1"/>
</dbReference>
<comment type="catalytic activity">
    <reaction evidence="1 10">
        <text>UDP-alpha-D-glucose = UDP-alpha-D-galactose</text>
        <dbReference type="Rhea" id="RHEA:22168"/>
        <dbReference type="ChEBI" id="CHEBI:58885"/>
        <dbReference type="ChEBI" id="CHEBI:66914"/>
        <dbReference type="EC" id="5.1.3.2"/>
    </reaction>
</comment>
<evidence type="ECO:0000256" key="9">
    <source>
        <dbReference type="ARBA" id="ARBA00023235"/>
    </source>
</evidence>
<evidence type="ECO:0000256" key="1">
    <source>
        <dbReference type="ARBA" id="ARBA00000083"/>
    </source>
</evidence>
<dbReference type="GO" id="GO:0003978">
    <property type="term" value="F:UDP-glucose 4-epimerase activity"/>
    <property type="evidence" value="ECO:0007669"/>
    <property type="project" value="UniProtKB-UniRule"/>
</dbReference>
<evidence type="ECO:0000256" key="6">
    <source>
        <dbReference type="ARBA" id="ARBA00018569"/>
    </source>
</evidence>
<name>A0A1R0F7L1_9HYPH</name>
<evidence type="ECO:0000259" key="11">
    <source>
        <dbReference type="Pfam" id="PF01370"/>
    </source>
</evidence>